<reference evidence="1" key="1">
    <citation type="journal article" date="2015" name="Nature">
        <title>Complex archaea that bridge the gap between prokaryotes and eukaryotes.</title>
        <authorList>
            <person name="Spang A."/>
            <person name="Saw J.H."/>
            <person name="Jorgensen S.L."/>
            <person name="Zaremba-Niedzwiedzka K."/>
            <person name="Martijn J."/>
            <person name="Lind A.E."/>
            <person name="van Eijk R."/>
            <person name="Schleper C."/>
            <person name="Guy L."/>
            <person name="Ettema T.J."/>
        </authorList>
    </citation>
    <scope>NUCLEOTIDE SEQUENCE</scope>
</reference>
<accession>A0A0F9PW53</accession>
<gene>
    <name evidence="1" type="ORF">LCGC14_1168100</name>
</gene>
<dbReference type="AlphaFoldDB" id="A0A0F9PW53"/>
<sequence length="171" mass="19633">MELVKQDYVAIPAIVVTGTEQLKSTKGRIKRAALARLALGYRELSLAVGETRSQLTIQDVEEGLRQADVQIFDNKDVGRYKTKVRNDNWNSGSWWTTPIEEYDEPIPEFAIDTALLVKQAIPEAKFSVEHFIHRRTNDPFLSFKVPGVQRRFVVEVWDEPDFTAERKEQLA</sequence>
<name>A0A0F9PW53_9ZZZZ</name>
<comment type="caution">
    <text evidence="1">The sequence shown here is derived from an EMBL/GenBank/DDBJ whole genome shotgun (WGS) entry which is preliminary data.</text>
</comment>
<protein>
    <submittedName>
        <fullName evidence="1">Uncharacterized protein</fullName>
    </submittedName>
</protein>
<dbReference type="EMBL" id="LAZR01005747">
    <property type="protein sequence ID" value="KKM97437.1"/>
    <property type="molecule type" value="Genomic_DNA"/>
</dbReference>
<organism evidence="1">
    <name type="scientific">marine sediment metagenome</name>
    <dbReference type="NCBI Taxonomy" id="412755"/>
    <lineage>
        <taxon>unclassified sequences</taxon>
        <taxon>metagenomes</taxon>
        <taxon>ecological metagenomes</taxon>
    </lineage>
</organism>
<proteinExistence type="predicted"/>
<evidence type="ECO:0000313" key="1">
    <source>
        <dbReference type="EMBL" id="KKM97437.1"/>
    </source>
</evidence>